<feature type="transmembrane region" description="Helical" evidence="2">
    <location>
        <begin position="158"/>
        <end position="175"/>
    </location>
</feature>
<reference evidence="4" key="1">
    <citation type="submission" date="2018-07" db="EMBL/GenBank/DDBJ databases">
        <authorList>
            <person name="Somerville V."/>
        </authorList>
    </citation>
    <scope>NUCLEOTIDE SEQUENCE</scope>
    <source>
        <strain evidence="4">NWC_2_2</strain>
    </source>
</reference>
<sequence length="235" mass="26934">MYHELALLIRFVVIGACVLAGYWAIRTGNSFLRLVVTVIYGCALFYYVFASRMLTAAVYYWQHPAQMAAGSEVLKDPAFWKWGLKKVFASSNYGGRYGFLMNVLLFMPLGYIIPSWSKWLHSIMITTFMAFCLSWFIEHFQRMTGLGTYDVNDMIANTMGAFLGAVAIMPTLWMWDIQARKLRKAREHAKAEAKGEAEAARLDRVSRQLANPTEKVPKVKMSRKDYRQRHGDEAD</sequence>
<feature type="transmembrane region" description="Helical" evidence="2">
    <location>
        <begin position="94"/>
        <end position="113"/>
    </location>
</feature>
<keyword evidence="2" id="KW-1133">Transmembrane helix</keyword>
<proteinExistence type="predicted"/>
<evidence type="ECO:0000259" key="3">
    <source>
        <dbReference type="Pfam" id="PF04892"/>
    </source>
</evidence>
<feature type="transmembrane region" description="Helical" evidence="2">
    <location>
        <begin position="7"/>
        <end position="25"/>
    </location>
</feature>
<feature type="region of interest" description="Disordered" evidence="1">
    <location>
        <begin position="190"/>
        <end position="235"/>
    </location>
</feature>
<dbReference type="OrthoDB" id="4822551at2"/>
<dbReference type="RefSeq" id="WP_035165271.1">
    <property type="nucleotide sequence ID" value="NZ_BJLO01000007.1"/>
</dbReference>
<feature type="compositionally biased region" description="Basic and acidic residues" evidence="1">
    <location>
        <begin position="222"/>
        <end position="235"/>
    </location>
</feature>
<gene>
    <name evidence="4" type="ORF">DQL93_01655</name>
</gene>
<evidence type="ECO:0000313" key="4">
    <source>
        <dbReference type="EMBL" id="AZA15476.1"/>
    </source>
</evidence>
<feature type="transmembrane region" description="Helical" evidence="2">
    <location>
        <begin position="31"/>
        <end position="49"/>
    </location>
</feature>
<feature type="domain" description="VanZ-like" evidence="3">
    <location>
        <begin position="38"/>
        <end position="169"/>
    </location>
</feature>
<protein>
    <submittedName>
        <fullName evidence="4">VanZ family protein</fullName>
    </submittedName>
</protein>
<dbReference type="AlphaFoldDB" id="A0A1L3JZF7"/>
<keyword evidence="2" id="KW-0812">Transmembrane</keyword>
<evidence type="ECO:0000256" key="1">
    <source>
        <dbReference type="SAM" id="MobiDB-lite"/>
    </source>
</evidence>
<organism evidence="4">
    <name type="scientific">Lactobacillus delbrueckii subsp. lactis</name>
    <dbReference type="NCBI Taxonomy" id="29397"/>
    <lineage>
        <taxon>Bacteria</taxon>
        <taxon>Bacillati</taxon>
        <taxon>Bacillota</taxon>
        <taxon>Bacilli</taxon>
        <taxon>Lactobacillales</taxon>
        <taxon>Lactobacillaceae</taxon>
        <taxon>Lactobacillus</taxon>
    </lineage>
</organism>
<dbReference type="InterPro" id="IPR006976">
    <property type="entry name" value="VanZ-like"/>
</dbReference>
<dbReference type="EMBL" id="CP031023">
    <property type="protein sequence ID" value="AZA15476.1"/>
    <property type="molecule type" value="Genomic_DNA"/>
</dbReference>
<keyword evidence="2" id="KW-0472">Membrane</keyword>
<dbReference type="Pfam" id="PF04892">
    <property type="entry name" value="VanZ"/>
    <property type="match status" value="1"/>
</dbReference>
<feature type="transmembrane region" description="Helical" evidence="2">
    <location>
        <begin position="119"/>
        <end position="137"/>
    </location>
</feature>
<accession>A0A1L3JZF7</accession>
<name>A0A1L3JZF7_LACDL</name>
<feature type="compositionally biased region" description="Basic and acidic residues" evidence="1">
    <location>
        <begin position="190"/>
        <end position="206"/>
    </location>
</feature>
<evidence type="ECO:0000256" key="2">
    <source>
        <dbReference type="SAM" id="Phobius"/>
    </source>
</evidence>